<dbReference type="PRINTS" id="PR00344">
    <property type="entry name" value="BCTRLSENSOR"/>
</dbReference>
<dbReference type="InterPro" id="IPR003018">
    <property type="entry name" value="GAF"/>
</dbReference>
<dbReference type="SUPFAM" id="SSF55874">
    <property type="entry name" value="ATPase domain of HSP90 chaperone/DNA topoisomerase II/histidine kinase"/>
    <property type="match status" value="1"/>
</dbReference>
<evidence type="ECO:0000256" key="4">
    <source>
        <dbReference type="ARBA" id="ARBA00022777"/>
    </source>
</evidence>
<dbReference type="EMBL" id="JACXAA010000005">
    <property type="protein sequence ID" value="MBD2754156.1"/>
    <property type="molecule type" value="Genomic_DNA"/>
</dbReference>
<protein>
    <recommendedName>
        <fullName evidence="2">histidine kinase</fullName>
        <ecNumber evidence="2">2.7.13.3</ecNumber>
    </recommendedName>
</protein>
<dbReference type="Gene3D" id="3.30.450.40">
    <property type="match status" value="1"/>
</dbReference>
<evidence type="ECO:0000313" key="7">
    <source>
        <dbReference type="EMBL" id="MBD2754156.1"/>
    </source>
</evidence>
<evidence type="ECO:0000256" key="1">
    <source>
        <dbReference type="ARBA" id="ARBA00000085"/>
    </source>
</evidence>
<dbReference type="Proteomes" id="UP000653797">
    <property type="component" value="Unassembled WGS sequence"/>
</dbReference>
<reference evidence="7" key="1">
    <citation type="submission" date="2020-09" db="EMBL/GenBank/DDBJ databases">
        <authorList>
            <person name="Kim M.K."/>
        </authorList>
    </citation>
    <scope>NUCLEOTIDE SEQUENCE</scope>
    <source>
        <strain evidence="7">BT704</strain>
    </source>
</reference>
<dbReference type="SUPFAM" id="SSF55781">
    <property type="entry name" value="GAF domain-like"/>
    <property type="match status" value="1"/>
</dbReference>
<name>A0A927B2J0_9BACT</name>
<dbReference type="PROSITE" id="PS50109">
    <property type="entry name" value="HIS_KIN"/>
    <property type="match status" value="1"/>
</dbReference>
<keyword evidence="8" id="KW-1185">Reference proteome</keyword>
<dbReference type="InterPro" id="IPR036890">
    <property type="entry name" value="HATPase_C_sf"/>
</dbReference>
<sequence>MSYSDLDLTKDIERIKQISIIPTILDVVCQTTGMGFAAVARVTQDRWIACSVRDDIQFGLVPGGELTIESTICNEIRDSHQAVVIDHVQDSEEYCNHHTPKEYGFQSYISFPILLKNGEFFGTLCAIDPKPAQLNNPTVIGMFSLFAELITFHLQQLDLLERSQTELNQLNHQLSNSNDENRQYRHITYHNLQEPLRKLRLFSGMLIQATESSDIDKARELAVKIDTNAKKFSVLIKDLSVYSDLADSDTLVDRLDLNQLIAEVCVQLGPQIEAREATIHVAELPAIQAIPLQLKQLFYQLLHKALKYSRKDVVTVVTISSRELASTESPGPLPTGDHIRYVDIRIADNGIGIEQSQLEKIFDVFAKLPTDKALEGEGIGLAYCRKIVRNHGGLIKAESEVGKGTTLSIILPIARKLNSYTIDKLAGL</sequence>
<gene>
    <name evidence="7" type="ORF">IC230_14710</name>
</gene>
<proteinExistence type="predicted"/>
<dbReference type="Pfam" id="PF02518">
    <property type="entry name" value="HATPase_c"/>
    <property type="match status" value="1"/>
</dbReference>
<dbReference type="Gene3D" id="3.30.565.10">
    <property type="entry name" value="Histidine kinase-like ATPase, C-terminal domain"/>
    <property type="match status" value="1"/>
</dbReference>
<dbReference type="InterPro" id="IPR036097">
    <property type="entry name" value="HisK_dim/P_sf"/>
</dbReference>
<dbReference type="SMART" id="SM00065">
    <property type="entry name" value="GAF"/>
    <property type="match status" value="1"/>
</dbReference>
<feature type="domain" description="Histidine kinase" evidence="6">
    <location>
        <begin position="187"/>
        <end position="415"/>
    </location>
</feature>
<dbReference type="PANTHER" id="PTHR42878">
    <property type="entry name" value="TWO-COMPONENT HISTIDINE KINASE"/>
    <property type="match status" value="1"/>
</dbReference>
<evidence type="ECO:0000256" key="2">
    <source>
        <dbReference type="ARBA" id="ARBA00012438"/>
    </source>
</evidence>
<dbReference type="GO" id="GO:0007234">
    <property type="term" value="P:osmosensory signaling via phosphorelay pathway"/>
    <property type="evidence" value="ECO:0007669"/>
    <property type="project" value="TreeGrafter"/>
</dbReference>
<keyword evidence="4" id="KW-0418">Kinase</keyword>
<evidence type="ECO:0000256" key="3">
    <source>
        <dbReference type="ARBA" id="ARBA00022679"/>
    </source>
</evidence>
<evidence type="ECO:0000256" key="5">
    <source>
        <dbReference type="SAM" id="Coils"/>
    </source>
</evidence>
<dbReference type="InterPro" id="IPR004358">
    <property type="entry name" value="Sig_transdc_His_kin-like_C"/>
</dbReference>
<dbReference type="Pfam" id="PF01590">
    <property type="entry name" value="GAF"/>
    <property type="match status" value="1"/>
</dbReference>
<evidence type="ECO:0000313" key="8">
    <source>
        <dbReference type="Proteomes" id="UP000653797"/>
    </source>
</evidence>
<dbReference type="GO" id="GO:0030295">
    <property type="term" value="F:protein kinase activator activity"/>
    <property type="evidence" value="ECO:0007669"/>
    <property type="project" value="TreeGrafter"/>
</dbReference>
<dbReference type="InterPro" id="IPR005467">
    <property type="entry name" value="His_kinase_dom"/>
</dbReference>
<dbReference type="InterPro" id="IPR050351">
    <property type="entry name" value="BphY/WalK/GraS-like"/>
</dbReference>
<keyword evidence="5" id="KW-0175">Coiled coil</keyword>
<keyword evidence="3" id="KW-0808">Transferase</keyword>
<comment type="catalytic activity">
    <reaction evidence="1">
        <text>ATP + protein L-histidine = ADP + protein N-phospho-L-histidine.</text>
        <dbReference type="EC" id="2.7.13.3"/>
    </reaction>
</comment>
<comment type="caution">
    <text evidence="7">The sequence shown here is derived from an EMBL/GenBank/DDBJ whole genome shotgun (WGS) entry which is preliminary data.</text>
</comment>
<feature type="coiled-coil region" evidence="5">
    <location>
        <begin position="160"/>
        <end position="187"/>
    </location>
</feature>
<dbReference type="AlphaFoldDB" id="A0A927B2J0"/>
<organism evidence="7 8">
    <name type="scientific">Spirosoma validum</name>
    <dbReference type="NCBI Taxonomy" id="2771355"/>
    <lineage>
        <taxon>Bacteria</taxon>
        <taxon>Pseudomonadati</taxon>
        <taxon>Bacteroidota</taxon>
        <taxon>Cytophagia</taxon>
        <taxon>Cytophagales</taxon>
        <taxon>Cytophagaceae</taxon>
        <taxon>Spirosoma</taxon>
    </lineage>
</organism>
<dbReference type="PANTHER" id="PTHR42878:SF15">
    <property type="entry name" value="BACTERIOPHYTOCHROME"/>
    <property type="match status" value="1"/>
</dbReference>
<dbReference type="GO" id="GO:0000155">
    <property type="term" value="F:phosphorelay sensor kinase activity"/>
    <property type="evidence" value="ECO:0007669"/>
    <property type="project" value="InterPro"/>
</dbReference>
<evidence type="ECO:0000259" key="6">
    <source>
        <dbReference type="PROSITE" id="PS50109"/>
    </source>
</evidence>
<dbReference type="InterPro" id="IPR003594">
    <property type="entry name" value="HATPase_dom"/>
</dbReference>
<accession>A0A927B2J0</accession>
<dbReference type="SMART" id="SM00387">
    <property type="entry name" value="HATPase_c"/>
    <property type="match status" value="1"/>
</dbReference>
<dbReference type="InterPro" id="IPR029016">
    <property type="entry name" value="GAF-like_dom_sf"/>
</dbReference>
<dbReference type="GO" id="GO:0000156">
    <property type="term" value="F:phosphorelay response regulator activity"/>
    <property type="evidence" value="ECO:0007669"/>
    <property type="project" value="TreeGrafter"/>
</dbReference>
<dbReference type="EC" id="2.7.13.3" evidence="2"/>
<dbReference type="RefSeq" id="WP_191039801.1">
    <property type="nucleotide sequence ID" value="NZ_JACXAA010000005.1"/>
</dbReference>
<dbReference type="SUPFAM" id="SSF47384">
    <property type="entry name" value="Homodimeric domain of signal transducing histidine kinase"/>
    <property type="match status" value="1"/>
</dbReference>